<name>A0A9K3GKM0_9EUKA</name>
<comment type="caution">
    <text evidence="1">The sequence shown here is derived from an EMBL/GenBank/DDBJ whole genome shotgun (WGS) entry which is preliminary data.</text>
</comment>
<accession>A0A9K3GKM0</accession>
<dbReference type="EMBL" id="BDIP01002106">
    <property type="protein sequence ID" value="GIQ85736.1"/>
    <property type="molecule type" value="Genomic_DNA"/>
</dbReference>
<dbReference type="Proteomes" id="UP000265618">
    <property type="component" value="Unassembled WGS sequence"/>
</dbReference>
<gene>
    <name evidence="1" type="ORF">KIPB_007456</name>
</gene>
<sequence length="667" mass="65524">MSHWDRLLMRWAPSTSILGTDTNHTGGALVLQAGSGEGTPASASGSVLIGTATTAALSLGSTSTTTTLNGAVVFSDPNAEVYIPSLRVGSLTAPSTGTTPLTLDSDAGLEVGTTSPIVDIGSQTSDVTIEADTLQVNTAQGIVLDSRQSTVLNVASTETIDLRVAGTTVISVFDEEETSGGINNTKARGYGVTITAPTTYTNTVTMQTGKALTVDTINTIGSNTLTVTAPTVQFSGDVGVGGDLTVIGASSLSTLGVTGSSTLASVGVTDAATVGGTLDVTGAATAASITATTGAFDTLSVTSGGSTVYSLPTTAGTTGQVLTYGASGPAWVSAGAASTDLTGTSLAISGASTLTTLGVSGASTLAGASFSNHVSIATGKDLTVDTIKPIGSNLSLTAPTVTISNALSVPSGTSTLSALSVTGAATLTSATLSSTLGVTGLSTLGSLTVTGASSLSTLTVTGTSTLDSVGVTTAATVGTTLDVTGAATAASVTATTGAFDTVSVTSGGSTLYSLPSALGTDGQVLGVSSSTLSWVTPSSGGSSADPYIREFTVTSGVDYLSQPYSVAVGDTLQMFSGTASDGTVHNMSQCPADESEDGVTVGIALSAANAGETVSVMVKGGIYTGFTGLSTFADYYTSWIDFQNSTTSGATNYIGKAMSATELYVLW</sequence>
<evidence type="ECO:0000313" key="1">
    <source>
        <dbReference type="EMBL" id="GIQ85736.1"/>
    </source>
</evidence>
<evidence type="ECO:0000313" key="2">
    <source>
        <dbReference type="Proteomes" id="UP000265618"/>
    </source>
</evidence>
<organism evidence="1 2">
    <name type="scientific">Kipferlia bialata</name>
    <dbReference type="NCBI Taxonomy" id="797122"/>
    <lineage>
        <taxon>Eukaryota</taxon>
        <taxon>Metamonada</taxon>
        <taxon>Carpediemonas-like organisms</taxon>
        <taxon>Kipferlia</taxon>
    </lineage>
</organism>
<protein>
    <submittedName>
        <fullName evidence="1">Uncharacterized protein</fullName>
    </submittedName>
</protein>
<dbReference type="AlphaFoldDB" id="A0A9K3GKM0"/>
<proteinExistence type="predicted"/>
<keyword evidence="2" id="KW-1185">Reference proteome</keyword>
<reference evidence="1 2" key="1">
    <citation type="journal article" date="2018" name="PLoS ONE">
        <title>The draft genome of Kipferlia bialata reveals reductive genome evolution in fornicate parasites.</title>
        <authorList>
            <person name="Tanifuji G."/>
            <person name="Takabayashi S."/>
            <person name="Kume K."/>
            <person name="Takagi M."/>
            <person name="Nakayama T."/>
            <person name="Kamikawa R."/>
            <person name="Inagaki Y."/>
            <person name="Hashimoto T."/>
        </authorList>
    </citation>
    <scope>NUCLEOTIDE SEQUENCE [LARGE SCALE GENOMIC DNA]</scope>
    <source>
        <strain evidence="1">NY0173</strain>
    </source>
</reference>